<reference evidence="1 2" key="1">
    <citation type="journal article" date="2019" name="Phytopathology">
        <title>A Novel Group of Rhizobium tumorigenes-Like Agrobacteria Associated with Crown Gall Disease of Rhododendron and Blueberry.</title>
        <authorList>
            <person name="Kuzmanovic N."/>
            <person name="Behrens P."/>
            <person name="Idczak E."/>
            <person name="Wagner S."/>
            <person name="Gotz M."/>
            <person name="Sproer C."/>
            <person name="Bunk B."/>
            <person name="Overmann J."/>
            <person name="Smalla K."/>
        </authorList>
    </citation>
    <scope>NUCLEOTIDE SEQUENCE [LARGE SCALE GENOMIC DNA]</scope>
    <source>
        <strain evidence="2">rho-6.2</strain>
    </source>
</reference>
<accession>A0ABY8INN2</accession>
<geneLocation type="plasmid" evidence="1 2">
    <name>unnamed1</name>
</geneLocation>
<dbReference type="RefSeq" id="WP_142832077.1">
    <property type="nucleotide sequence ID" value="NZ_CP117268.1"/>
</dbReference>
<keyword evidence="2" id="KW-1185">Reference proteome</keyword>
<proteinExistence type="predicted"/>
<sequence length="74" mass="8349">MTYFHPPKFSVDQKERSVECAAMCKRALTAFIRDAVEAGWREQEAALFFADASDDYVAYLAATPNRKWVAANSN</sequence>
<name>A0ABY8INN2_9HYPH</name>
<dbReference type="Proteomes" id="UP000318939">
    <property type="component" value="Plasmid unnamed1"/>
</dbReference>
<organism evidence="1 2">
    <name type="scientific">Rhizobium rhododendri</name>
    <dbReference type="NCBI Taxonomy" id="2506430"/>
    <lineage>
        <taxon>Bacteria</taxon>
        <taxon>Pseudomonadati</taxon>
        <taxon>Pseudomonadota</taxon>
        <taxon>Alphaproteobacteria</taxon>
        <taxon>Hyphomicrobiales</taxon>
        <taxon>Rhizobiaceae</taxon>
        <taxon>Rhizobium/Agrobacterium group</taxon>
        <taxon>Rhizobium</taxon>
    </lineage>
</organism>
<gene>
    <name evidence="1" type="ORF">PR018_23210</name>
</gene>
<evidence type="ECO:0000313" key="2">
    <source>
        <dbReference type="Proteomes" id="UP000318939"/>
    </source>
</evidence>
<keyword evidence="1" id="KW-0614">Plasmid</keyword>
<evidence type="ECO:0000313" key="1">
    <source>
        <dbReference type="EMBL" id="WFS25179.1"/>
    </source>
</evidence>
<dbReference type="EMBL" id="CP117268">
    <property type="protein sequence ID" value="WFS25179.1"/>
    <property type="molecule type" value="Genomic_DNA"/>
</dbReference>
<protein>
    <submittedName>
        <fullName evidence="1">Uncharacterized protein</fullName>
    </submittedName>
</protein>
<reference evidence="1 2" key="2">
    <citation type="journal article" date="2023" name="MicrobiologyOpen">
        <title>Genomics of the tumorigenes clade of the family Rhizobiaceae and description of Rhizobium rhododendri sp. nov.</title>
        <authorList>
            <person name="Kuzmanovic N."/>
            <person name="diCenzo G.C."/>
            <person name="Bunk B."/>
            <person name="Sproeer C."/>
            <person name="Fruehling A."/>
            <person name="Neumann-Schaal M."/>
            <person name="Overmann J."/>
            <person name="Smalla K."/>
        </authorList>
    </citation>
    <scope>NUCLEOTIDE SEQUENCE [LARGE SCALE GENOMIC DNA]</scope>
    <source>
        <strain evidence="2">rho-6.2</strain>
        <plasmid evidence="1 2">unnamed1</plasmid>
    </source>
</reference>